<feature type="domain" description="SLH" evidence="3">
    <location>
        <begin position="697"/>
        <end position="760"/>
    </location>
</feature>
<gene>
    <name evidence="4" type="ORF">GCM10011354_03110</name>
</gene>
<keyword evidence="5" id="KW-1185">Reference proteome</keyword>
<dbReference type="Pfam" id="PF08309">
    <property type="entry name" value="LVIVD"/>
    <property type="match status" value="1"/>
</dbReference>
<feature type="region of interest" description="Disordered" evidence="1">
    <location>
        <begin position="27"/>
        <end position="54"/>
    </location>
</feature>
<keyword evidence="2" id="KW-0812">Transmembrane</keyword>
<dbReference type="InterPro" id="IPR001119">
    <property type="entry name" value="SLH_dom"/>
</dbReference>
<sequence length="764" mass="81665">MGTGRPTSVHPAWWHYVRPDEATRVGRSHDAGSWEIGNEPVNDERGARMSTTPPRRSRIAIAIAAAVGLVLPAAGASAQTAEPDPREGLGGGYQDAETAIWNMEHLANRERPPGFINPNNLGDFAYVNSDMAFSGHHAFVGSYAGVQIWDISNPRSPSLRTAVACPGGQGDVSVNGNLMFVSVQQLGTVDCQPLASGGEELRGVRVFDISDITSPVQVAAVQTCRGSHTHTVVEDLDDPGNVYVYVNGTSGVRGDSPEGLECHVGPTVEVNGRTVPSSNPEDFDADTLTDRYQIEVIQVPVANPEQAEIVNEPRLFADEETGNPVGLRGQTDACHDITAYPEIGLAAGACEGNGLLIDITDPANPVRVDAVEDTEHFAYWHSATFNNDGTTVVFTDELGGGVAPTCVPTVDENDGANAIFEIHDTADGPRMEFASYYKIPNNQTMQENCVAHNGNLLPVPGRDIKVQAWYQGGISVMDFTDPHEPFEIAFFDRGPLDEDQLVLSGFWSAYYYNGYIYGSEIARGLDVLELIPSEYLSEEELAQAAAVRLREHTAQSQTMITDADRSACAGVDPVTFGDTAGVHAAAVGCVAGYGIAQGYENGNFGFGANVRRDQMAAFVARTLETAGVELPASPPDAFNDDDGTRHEESINQLAELGVVAGTTETTFTPGAPVTRAQTAALVVRAVELILDEDLAAPRSPFTDVSSANRHVRDIDAAHAAGLVYGTTRTTFAPGQPVQRGQMGSILARALELFHYELVELTPRS</sequence>
<name>A0A8J3A7D1_9ACTN</name>
<evidence type="ECO:0000256" key="1">
    <source>
        <dbReference type="SAM" id="MobiDB-lite"/>
    </source>
</evidence>
<dbReference type="Pfam" id="PF00395">
    <property type="entry name" value="SLH"/>
    <property type="match status" value="3"/>
</dbReference>
<reference evidence="4" key="1">
    <citation type="journal article" date="2014" name="Int. J. Syst. Evol. Microbiol.">
        <title>Complete genome sequence of Corynebacterium casei LMG S-19264T (=DSM 44701T), isolated from a smear-ripened cheese.</title>
        <authorList>
            <consortium name="US DOE Joint Genome Institute (JGI-PGF)"/>
            <person name="Walter F."/>
            <person name="Albersmeier A."/>
            <person name="Kalinowski J."/>
            <person name="Ruckert C."/>
        </authorList>
    </citation>
    <scope>NUCLEOTIDE SEQUENCE</scope>
    <source>
        <strain evidence="4">CGMCC 1.14988</strain>
    </source>
</reference>
<evidence type="ECO:0000259" key="3">
    <source>
        <dbReference type="PROSITE" id="PS51272"/>
    </source>
</evidence>
<organism evidence="4 5">
    <name type="scientific">Egicoccus halophilus</name>
    <dbReference type="NCBI Taxonomy" id="1670830"/>
    <lineage>
        <taxon>Bacteria</taxon>
        <taxon>Bacillati</taxon>
        <taxon>Actinomycetota</taxon>
        <taxon>Nitriliruptoria</taxon>
        <taxon>Egicoccales</taxon>
        <taxon>Egicoccaceae</taxon>
        <taxon>Egicoccus</taxon>
    </lineage>
</organism>
<reference evidence="4" key="2">
    <citation type="submission" date="2020-09" db="EMBL/GenBank/DDBJ databases">
        <authorList>
            <person name="Sun Q."/>
            <person name="Zhou Y."/>
        </authorList>
    </citation>
    <scope>NUCLEOTIDE SEQUENCE</scope>
    <source>
        <strain evidence="4">CGMCC 1.14988</strain>
    </source>
</reference>
<evidence type="ECO:0000256" key="2">
    <source>
        <dbReference type="SAM" id="Phobius"/>
    </source>
</evidence>
<keyword evidence="2" id="KW-1133">Transmembrane helix</keyword>
<dbReference type="EMBL" id="BMHA01000001">
    <property type="protein sequence ID" value="GGI03244.1"/>
    <property type="molecule type" value="Genomic_DNA"/>
</dbReference>
<keyword evidence="2" id="KW-0472">Membrane</keyword>
<accession>A0A8J3A7D1</accession>
<dbReference type="SUPFAM" id="SSF82171">
    <property type="entry name" value="DPP6 N-terminal domain-like"/>
    <property type="match status" value="1"/>
</dbReference>
<comment type="caution">
    <text evidence="4">The sequence shown here is derived from an EMBL/GenBank/DDBJ whole genome shotgun (WGS) entry which is preliminary data.</text>
</comment>
<dbReference type="PROSITE" id="PS51272">
    <property type="entry name" value="SLH"/>
    <property type="match status" value="2"/>
</dbReference>
<dbReference type="SUPFAM" id="SSF75011">
    <property type="entry name" value="3-carboxy-cis,cis-mucoante lactonizing enzyme"/>
    <property type="match status" value="1"/>
</dbReference>
<dbReference type="AlphaFoldDB" id="A0A8J3A7D1"/>
<dbReference type="Proteomes" id="UP000650511">
    <property type="component" value="Unassembled WGS sequence"/>
</dbReference>
<feature type="domain" description="SLH" evidence="3">
    <location>
        <begin position="633"/>
        <end position="696"/>
    </location>
</feature>
<proteinExistence type="predicted"/>
<protein>
    <recommendedName>
        <fullName evidence="3">SLH domain-containing protein</fullName>
    </recommendedName>
</protein>
<evidence type="ECO:0000313" key="4">
    <source>
        <dbReference type="EMBL" id="GGI03244.1"/>
    </source>
</evidence>
<dbReference type="InterPro" id="IPR013211">
    <property type="entry name" value="LVIVD"/>
</dbReference>
<evidence type="ECO:0000313" key="5">
    <source>
        <dbReference type="Proteomes" id="UP000650511"/>
    </source>
</evidence>
<feature type="transmembrane region" description="Helical" evidence="2">
    <location>
        <begin position="59"/>
        <end position="78"/>
    </location>
</feature>